<dbReference type="Pfam" id="PF00106">
    <property type="entry name" value="adh_short"/>
    <property type="match status" value="1"/>
</dbReference>
<accession>A0A4V2NIC4</accession>
<dbReference type="GO" id="GO:0016491">
    <property type="term" value="F:oxidoreductase activity"/>
    <property type="evidence" value="ECO:0007669"/>
    <property type="project" value="UniProtKB-KW"/>
</dbReference>
<dbReference type="SUPFAM" id="SSF51735">
    <property type="entry name" value="NAD(P)-binding Rossmann-fold domains"/>
    <property type="match status" value="1"/>
</dbReference>
<dbReference type="InterPro" id="IPR020904">
    <property type="entry name" value="Sc_DH/Rdtase_CS"/>
</dbReference>
<comment type="similarity">
    <text evidence="1">Belongs to the short-chain dehydrogenases/reductases (SDR) family.</text>
</comment>
<dbReference type="PRINTS" id="PR00081">
    <property type="entry name" value="GDHRDH"/>
</dbReference>
<evidence type="ECO:0000313" key="3">
    <source>
        <dbReference type="EMBL" id="TCG11832.1"/>
    </source>
</evidence>
<sequence length="239" mass="27353">MKKIFIIGGSSGIGEEIIKQFSGAEIWNFSRNTSLIAQKNVEFDLMEDLAYEKFSNIVFEEKPNILIFNAGIGDFSFIGGKSDKVQRLFQVNVLTYIKIFEAIVAYLKENKIGVLVTTSTAAYINGAGEAIYNSTKHALSAYIKSLSTELKNEKSETHITEFVMHATNSTRMTKVKATTEEKKYLEEVIAKLLIAFKNKHQQFIPRYHETYRKVFEFYNQDPIEQGIQSLEYKRKKGEK</sequence>
<dbReference type="EMBL" id="PSZP01000003">
    <property type="protein sequence ID" value="TCG11832.1"/>
    <property type="molecule type" value="Genomic_DNA"/>
</dbReference>
<dbReference type="InterPro" id="IPR036291">
    <property type="entry name" value="NAD(P)-bd_dom_sf"/>
</dbReference>
<dbReference type="InterPro" id="IPR002347">
    <property type="entry name" value="SDR_fam"/>
</dbReference>
<organism evidence="3 4">
    <name type="scientific">Mycoplasma todarodis</name>
    <dbReference type="NCBI Taxonomy" id="1937191"/>
    <lineage>
        <taxon>Bacteria</taxon>
        <taxon>Bacillati</taxon>
        <taxon>Mycoplasmatota</taxon>
        <taxon>Mollicutes</taxon>
        <taxon>Mycoplasmataceae</taxon>
        <taxon>Mycoplasma</taxon>
    </lineage>
</organism>
<dbReference type="CDD" id="cd05233">
    <property type="entry name" value="SDR_c"/>
    <property type="match status" value="1"/>
</dbReference>
<dbReference type="RefSeq" id="WP_131613153.1">
    <property type="nucleotide sequence ID" value="NZ_PSZP01000003.1"/>
</dbReference>
<evidence type="ECO:0000313" key="4">
    <source>
        <dbReference type="Proteomes" id="UP000291072"/>
    </source>
</evidence>
<dbReference type="Gene3D" id="3.40.50.720">
    <property type="entry name" value="NAD(P)-binding Rossmann-like Domain"/>
    <property type="match status" value="1"/>
</dbReference>
<protein>
    <recommendedName>
        <fullName evidence="5">Short-chain dehydrogenase</fullName>
    </recommendedName>
</protein>
<evidence type="ECO:0000256" key="1">
    <source>
        <dbReference type="ARBA" id="ARBA00006484"/>
    </source>
</evidence>
<dbReference type="PANTHER" id="PTHR42901">
    <property type="entry name" value="ALCOHOL DEHYDROGENASE"/>
    <property type="match status" value="1"/>
</dbReference>
<dbReference type="Proteomes" id="UP000291072">
    <property type="component" value="Unassembled WGS sequence"/>
</dbReference>
<dbReference type="AlphaFoldDB" id="A0A4V2NIC4"/>
<proteinExistence type="inferred from homology"/>
<name>A0A4V2NIC4_9MOLU</name>
<gene>
    <name evidence="3" type="ORF">C4B25_00745</name>
</gene>
<dbReference type="PANTHER" id="PTHR42901:SF1">
    <property type="entry name" value="ALCOHOL DEHYDROGENASE"/>
    <property type="match status" value="1"/>
</dbReference>
<keyword evidence="4" id="KW-1185">Reference proteome</keyword>
<keyword evidence="2" id="KW-0560">Oxidoreductase</keyword>
<dbReference type="PROSITE" id="PS00061">
    <property type="entry name" value="ADH_SHORT"/>
    <property type="match status" value="1"/>
</dbReference>
<dbReference type="OrthoDB" id="9808814at2"/>
<reference evidence="3 4" key="1">
    <citation type="submission" date="2018-02" db="EMBL/GenBank/DDBJ databases">
        <title>Mycoplasma marinum and Mycoplasma todarodis sp. nov., moderately halophilic and psychrotolerant mycoplasmas isolated from cephalopods.</title>
        <authorList>
            <person name="Viver T."/>
        </authorList>
    </citation>
    <scope>NUCLEOTIDE SEQUENCE [LARGE SCALE GENOMIC DNA]</scope>
    <source>
        <strain evidence="3 4">5H</strain>
    </source>
</reference>
<evidence type="ECO:0000256" key="2">
    <source>
        <dbReference type="ARBA" id="ARBA00023002"/>
    </source>
</evidence>
<comment type="caution">
    <text evidence="3">The sequence shown here is derived from an EMBL/GenBank/DDBJ whole genome shotgun (WGS) entry which is preliminary data.</text>
</comment>
<dbReference type="GO" id="GO:0005829">
    <property type="term" value="C:cytosol"/>
    <property type="evidence" value="ECO:0007669"/>
    <property type="project" value="TreeGrafter"/>
</dbReference>
<evidence type="ECO:0008006" key="5">
    <source>
        <dbReference type="Google" id="ProtNLM"/>
    </source>
</evidence>